<proteinExistence type="predicted"/>
<keyword evidence="1" id="KW-0175">Coiled coil</keyword>
<keyword evidence="3" id="KW-1185">Reference proteome</keyword>
<dbReference type="RefSeq" id="WP_282591058.1">
    <property type="nucleotide sequence ID" value="NZ_JAPAAF010000007.1"/>
</dbReference>
<protein>
    <recommendedName>
        <fullName evidence="4">Restriction endonuclease</fullName>
    </recommendedName>
</protein>
<gene>
    <name evidence="2" type="ORF">N2K84_06910</name>
</gene>
<evidence type="ECO:0000313" key="3">
    <source>
        <dbReference type="Proteomes" id="UP001163821"/>
    </source>
</evidence>
<sequence>MDTLSSINEIKIAVQEYRELKKELKRKRTKLNSLTAKYSFIDTMQSTDVDDIELENNVLDLLMSIGYNTQKPKEKRDLDGYATYNGEMIGIEVKNSTGISENEMFQGLKYKGRNDRKGLETKTTLIVWNNAKSNQEFDSFRIEDAEIHKYGIITTKELVKGFIKVINEKISVQIFHTILTKEGQIKFSNKKIKELE</sequence>
<evidence type="ECO:0000313" key="2">
    <source>
        <dbReference type="EMBL" id="MCW0482454.1"/>
    </source>
</evidence>
<feature type="coiled-coil region" evidence="1">
    <location>
        <begin position="7"/>
        <end position="37"/>
    </location>
</feature>
<evidence type="ECO:0000256" key="1">
    <source>
        <dbReference type="SAM" id="Coils"/>
    </source>
</evidence>
<dbReference type="Proteomes" id="UP001163821">
    <property type="component" value="Unassembled WGS sequence"/>
</dbReference>
<dbReference type="AlphaFoldDB" id="A0AA41Y5T5"/>
<dbReference type="EMBL" id="JAPAAF010000007">
    <property type="protein sequence ID" value="MCW0482454.1"/>
    <property type="molecule type" value="Genomic_DNA"/>
</dbReference>
<accession>A0AA41Y5T5</accession>
<comment type="caution">
    <text evidence="2">The sequence shown here is derived from an EMBL/GenBank/DDBJ whole genome shotgun (WGS) entry which is preliminary data.</text>
</comment>
<organism evidence="2 3">
    <name type="scientific">Gaoshiqia sediminis</name>
    <dbReference type="NCBI Taxonomy" id="2986998"/>
    <lineage>
        <taxon>Bacteria</taxon>
        <taxon>Pseudomonadati</taxon>
        <taxon>Bacteroidota</taxon>
        <taxon>Bacteroidia</taxon>
        <taxon>Marinilabiliales</taxon>
        <taxon>Prolixibacteraceae</taxon>
        <taxon>Gaoshiqia</taxon>
    </lineage>
</organism>
<reference evidence="2" key="1">
    <citation type="submission" date="2022-10" db="EMBL/GenBank/DDBJ databases">
        <title>Gaoshiqiia sediminis gen. nov., sp. nov., isolated from coastal sediment.</title>
        <authorList>
            <person name="Yu W.X."/>
            <person name="Mu D.S."/>
            <person name="Du J.Z."/>
            <person name="Liang Y.Q."/>
        </authorList>
    </citation>
    <scope>NUCLEOTIDE SEQUENCE</scope>
    <source>
        <strain evidence="2">A06</strain>
    </source>
</reference>
<name>A0AA41Y5T5_9BACT</name>
<evidence type="ECO:0008006" key="4">
    <source>
        <dbReference type="Google" id="ProtNLM"/>
    </source>
</evidence>